<dbReference type="EnsemblPlants" id="ORUFI11G16530.1">
    <property type="protein sequence ID" value="ORUFI11G16530.1"/>
    <property type="gene ID" value="ORUFI11G16530"/>
</dbReference>
<feature type="compositionally biased region" description="Gly residues" evidence="1">
    <location>
        <begin position="53"/>
        <end position="75"/>
    </location>
</feature>
<protein>
    <submittedName>
        <fullName evidence="2">Uncharacterized protein</fullName>
    </submittedName>
</protein>
<organism evidence="2 3">
    <name type="scientific">Oryza rufipogon</name>
    <name type="common">Brownbeard rice</name>
    <name type="synonym">Asian wild rice</name>
    <dbReference type="NCBI Taxonomy" id="4529"/>
    <lineage>
        <taxon>Eukaryota</taxon>
        <taxon>Viridiplantae</taxon>
        <taxon>Streptophyta</taxon>
        <taxon>Embryophyta</taxon>
        <taxon>Tracheophyta</taxon>
        <taxon>Spermatophyta</taxon>
        <taxon>Magnoliopsida</taxon>
        <taxon>Liliopsida</taxon>
        <taxon>Poales</taxon>
        <taxon>Poaceae</taxon>
        <taxon>BOP clade</taxon>
        <taxon>Oryzoideae</taxon>
        <taxon>Oryzeae</taxon>
        <taxon>Oryzinae</taxon>
        <taxon>Oryza</taxon>
    </lineage>
</organism>
<name>A0A0E0R968_ORYRU</name>
<dbReference type="AlphaFoldDB" id="A0A0E0R968"/>
<evidence type="ECO:0000313" key="2">
    <source>
        <dbReference type="EnsemblPlants" id="ORUFI11G16530.1"/>
    </source>
</evidence>
<accession>A0A0E0R968</accession>
<feature type="region of interest" description="Disordered" evidence="1">
    <location>
        <begin position="96"/>
        <end position="131"/>
    </location>
</feature>
<dbReference type="Gramene" id="ORUFI11G16530.1">
    <property type="protein sequence ID" value="ORUFI11G16530.1"/>
    <property type="gene ID" value="ORUFI11G16530"/>
</dbReference>
<keyword evidence="3" id="KW-1185">Reference proteome</keyword>
<proteinExistence type="predicted"/>
<feature type="region of interest" description="Disordered" evidence="1">
    <location>
        <begin position="53"/>
        <end position="80"/>
    </location>
</feature>
<dbReference type="HOGENOM" id="CLU_1449873_0_0_1"/>
<evidence type="ECO:0000256" key="1">
    <source>
        <dbReference type="SAM" id="MobiDB-lite"/>
    </source>
</evidence>
<reference evidence="2" key="2">
    <citation type="submission" date="2015-06" db="UniProtKB">
        <authorList>
            <consortium name="EnsemblPlants"/>
        </authorList>
    </citation>
    <scope>IDENTIFICATION</scope>
</reference>
<reference evidence="3" key="1">
    <citation type="submission" date="2013-06" db="EMBL/GenBank/DDBJ databases">
        <authorList>
            <person name="Zhao Q."/>
        </authorList>
    </citation>
    <scope>NUCLEOTIDE SEQUENCE</scope>
    <source>
        <strain evidence="3">cv. W1943</strain>
    </source>
</reference>
<evidence type="ECO:0000313" key="3">
    <source>
        <dbReference type="Proteomes" id="UP000008022"/>
    </source>
</evidence>
<sequence length="204" mass="21337">MVYVTEEAAQLRADQEEARSGTAGEDIGAAAGAEVAVAQWWWAAPVTGAARRGSGGLGTGGGGGLPSPTAAGGGHGDGRRRQICTATGWARCSRPRAMGAAPSHPAGAQGAVSWRHARGRQTTPARGSQCEGVQARLAARLAPRRLLSSGGKVLGEEEKAAENIYIKVEITCRGRQLLPILTLQHVRDIMLLSSLRRSWSRGIR</sequence>
<dbReference type="Proteomes" id="UP000008022">
    <property type="component" value="Unassembled WGS sequence"/>
</dbReference>